<keyword evidence="7 16" id="KW-0963">Cytoplasm</keyword>
<evidence type="ECO:0000313" key="19">
    <source>
        <dbReference type="EMBL" id="MEL0564357.1"/>
    </source>
</evidence>
<dbReference type="GO" id="GO:0052657">
    <property type="term" value="F:guanine phosphoribosyltransferase activity"/>
    <property type="evidence" value="ECO:0007669"/>
    <property type="project" value="UniProtKB-ARBA"/>
</dbReference>
<evidence type="ECO:0000313" key="18">
    <source>
        <dbReference type="EMBL" id="KAA9324094.1"/>
    </source>
</evidence>
<evidence type="ECO:0000256" key="2">
    <source>
        <dbReference type="ARBA" id="ARBA00002049"/>
    </source>
</evidence>
<comment type="similarity">
    <text evidence="6 16">Belongs to the purine/pyrimidine phosphoribosyltransferase family.</text>
</comment>
<dbReference type="InterPro" id="IPR000836">
    <property type="entry name" value="PRTase_dom"/>
</dbReference>
<evidence type="ECO:0000256" key="9">
    <source>
        <dbReference type="ARBA" id="ARBA00022679"/>
    </source>
</evidence>
<dbReference type="SUPFAM" id="SSF53271">
    <property type="entry name" value="PRTase-like"/>
    <property type="match status" value="1"/>
</dbReference>
<dbReference type="KEGG" id="lje:BUE77_02860"/>
<dbReference type="GO" id="GO:0000287">
    <property type="term" value="F:magnesium ion binding"/>
    <property type="evidence" value="ECO:0007669"/>
    <property type="project" value="TreeGrafter"/>
</dbReference>
<dbReference type="GO" id="GO:0032264">
    <property type="term" value="P:IMP salvage"/>
    <property type="evidence" value="ECO:0007669"/>
    <property type="project" value="UniProtKB-UniPathway"/>
</dbReference>
<keyword evidence="21" id="KW-1185">Reference proteome</keyword>
<evidence type="ECO:0000256" key="1">
    <source>
        <dbReference type="ARBA" id="ARBA00001946"/>
    </source>
</evidence>
<dbReference type="AlphaFoldDB" id="A0A5N1IH88"/>
<dbReference type="PANTHER" id="PTHR43340">
    <property type="entry name" value="HYPOXANTHINE-GUANINE PHOSPHORIBOSYLTRANSFERASE"/>
    <property type="match status" value="1"/>
</dbReference>
<evidence type="ECO:0000256" key="7">
    <source>
        <dbReference type="ARBA" id="ARBA00022490"/>
    </source>
</evidence>
<dbReference type="GO" id="GO:0006166">
    <property type="term" value="P:purine ribonucleoside salvage"/>
    <property type="evidence" value="ECO:0007669"/>
    <property type="project" value="UniProtKB-KW"/>
</dbReference>
<evidence type="ECO:0000256" key="16">
    <source>
        <dbReference type="RuleBase" id="RU364099"/>
    </source>
</evidence>
<dbReference type="EC" id="2.4.2.8" evidence="16"/>
<dbReference type="CDD" id="cd06223">
    <property type="entry name" value="PRTases_typeI"/>
    <property type="match status" value="1"/>
</dbReference>
<keyword evidence="8 16" id="KW-0328">Glycosyltransferase</keyword>
<keyword evidence="11 16" id="KW-0660">Purine salvage</keyword>
<evidence type="ECO:0000256" key="12">
    <source>
        <dbReference type="ARBA" id="ARBA00022741"/>
    </source>
</evidence>
<evidence type="ECO:0000256" key="13">
    <source>
        <dbReference type="ARBA" id="ARBA00022842"/>
    </source>
</evidence>
<keyword evidence="12 16" id="KW-0547">Nucleotide-binding</keyword>
<comment type="function">
    <text evidence="2">Purine salvage pathway enzyme that catalyzes the transfer of the ribosyl-5-phosphate group from 5-phospho-alpha-D-ribose 1-diphosphate (PRPP) to the N9 position of the 6-oxopurines hypoxanthine and guanine to form the corresponding ribonucleotides IMP (inosine 5'-monophosphate) and GMP (guanosine 5'-monophosphate), with the release of PPi.</text>
</comment>
<dbReference type="FunFam" id="3.40.50.2020:FF:000006">
    <property type="entry name" value="Hypoxanthine phosphoribosyltransferase"/>
    <property type="match status" value="1"/>
</dbReference>
<dbReference type="PANTHER" id="PTHR43340:SF1">
    <property type="entry name" value="HYPOXANTHINE PHOSPHORIBOSYLTRANSFERASE"/>
    <property type="match status" value="1"/>
</dbReference>
<evidence type="ECO:0000313" key="21">
    <source>
        <dbReference type="Proteomes" id="UP001385848"/>
    </source>
</evidence>
<dbReference type="EMBL" id="JBBVUL010000001">
    <property type="protein sequence ID" value="MEL0564357.1"/>
    <property type="molecule type" value="Genomic_DNA"/>
</dbReference>
<comment type="cofactor">
    <cofactor evidence="1 16">
        <name>Mg(2+)</name>
        <dbReference type="ChEBI" id="CHEBI:18420"/>
    </cofactor>
</comment>
<comment type="subcellular location">
    <subcellularLocation>
        <location evidence="3 16">Cytoplasm</location>
    </subcellularLocation>
</comment>
<reference evidence="18 20" key="1">
    <citation type="submission" date="2019-09" db="EMBL/GenBank/DDBJ databases">
        <title>Draft genome sequence assemblies of isolates from the urinary tract.</title>
        <authorList>
            <person name="Mores C.R."/>
            <person name="Putonti C."/>
            <person name="Wolfe A.J."/>
        </authorList>
    </citation>
    <scope>NUCLEOTIDE SEQUENCE [LARGE SCALE GENOMIC DNA]</scope>
    <source>
        <strain evidence="18 20">UMB246</strain>
    </source>
</reference>
<feature type="domain" description="Phosphoribosyltransferase" evidence="17">
    <location>
        <begin position="18"/>
        <end position="163"/>
    </location>
</feature>
<name>A0A5N1IH88_LACJE</name>
<keyword evidence="9 16" id="KW-0808">Transferase</keyword>
<reference evidence="19 21" key="2">
    <citation type="submission" date="2024-04" db="EMBL/GenBank/DDBJ databases">
        <title>Three lactobacilli isolated from voided urine samples from females with type 2 diabetes.</title>
        <authorList>
            <person name="Kula A."/>
            <person name="Stegman N."/>
            <person name="Putonti C."/>
        </authorList>
    </citation>
    <scope>NUCLEOTIDE SEQUENCE [LARGE SCALE GENOMIC DNA]</scope>
    <source>
        <strain evidence="19 21">1855</strain>
    </source>
</reference>
<protein>
    <recommendedName>
        <fullName evidence="16">Hypoxanthine phosphoribosyltransferase</fullName>
        <ecNumber evidence="16">2.4.2.8</ecNumber>
    </recommendedName>
</protein>
<evidence type="ECO:0000256" key="6">
    <source>
        <dbReference type="ARBA" id="ARBA00008391"/>
    </source>
</evidence>
<evidence type="ECO:0000256" key="15">
    <source>
        <dbReference type="ARBA" id="ARBA00049402"/>
    </source>
</evidence>
<evidence type="ECO:0000256" key="11">
    <source>
        <dbReference type="ARBA" id="ARBA00022726"/>
    </source>
</evidence>
<evidence type="ECO:0000313" key="20">
    <source>
        <dbReference type="Proteomes" id="UP000327236"/>
    </source>
</evidence>
<proteinExistence type="inferred from homology"/>
<keyword evidence="13 16" id="KW-0460">Magnesium</keyword>
<dbReference type="UniPathway" id="UPA00909">
    <property type="reaction ID" value="UER00887"/>
</dbReference>
<sequence length="187" mass="21023">MRDNIEDILESTLFSRDDIHEMCVRLGKQLTEDYAGKEPVLVGALTGAIFFMTDLAREMDVRCKMDFIDVSSYGNGTESSGKVKLVKDVTTDVKGKDILIIEDIVDTGHTLKFMKEHFISLGAKSVKCVALLNKPSRRVDNVSVDYYGSEVENQFVVGYGLDFYNMFRNIPYIGVVKPEVIQAYANK</sequence>
<dbReference type="GO" id="GO:0006178">
    <property type="term" value="P:guanine salvage"/>
    <property type="evidence" value="ECO:0007669"/>
    <property type="project" value="TreeGrafter"/>
</dbReference>
<evidence type="ECO:0000256" key="4">
    <source>
        <dbReference type="ARBA" id="ARBA00004669"/>
    </source>
</evidence>
<dbReference type="Pfam" id="PF00156">
    <property type="entry name" value="Pribosyltran"/>
    <property type="match status" value="1"/>
</dbReference>
<dbReference type="UniPathway" id="UPA00591">
    <property type="reaction ID" value="UER00648"/>
</dbReference>
<dbReference type="Proteomes" id="UP000327236">
    <property type="component" value="Unassembled WGS sequence"/>
</dbReference>
<evidence type="ECO:0000256" key="14">
    <source>
        <dbReference type="ARBA" id="ARBA00048811"/>
    </source>
</evidence>
<comment type="pathway">
    <text evidence="5">Purine metabolism; GMP biosynthesis via salvage pathway; GMP from guanine: step 1/1.</text>
</comment>
<dbReference type="OrthoDB" id="9802824at2"/>
<dbReference type="InterPro" id="IPR005904">
    <property type="entry name" value="Hxn_phspho_trans"/>
</dbReference>
<dbReference type="InterPro" id="IPR050408">
    <property type="entry name" value="HGPRT"/>
</dbReference>
<dbReference type="GO" id="GO:0046100">
    <property type="term" value="P:hypoxanthine metabolic process"/>
    <property type="evidence" value="ECO:0007669"/>
    <property type="project" value="TreeGrafter"/>
</dbReference>
<dbReference type="GO" id="GO:0032263">
    <property type="term" value="P:GMP salvage"/>
    <property type="evidence" value="ECO:0007669"/>
    <property type="project" value="UniProtKB-UniPathway"/>
</dbReference>
<dbReference type="EMBL" id="VYWW01000003">
    <property type="protein sequence ID" value="KAA9324094.1"/>
    <property type="molecule type" value="Genomic_DNA"/>
</dbReference>
<dbReference type="GO" id="GO:0005829">
    <property type="term" value="C:cytosol"/>
    <property type="evidence" value="ECO:0007669"/>
    <property type="project" value="TreeGrafter"/>
</dbReference>
<dbReference type="Gene3D" id="3.40.50.2020">
    <property type="match status" value="1"/>
</dbReference>
<dbReference type="NCBIfam" id="TIGR01203">
    <property type="entry name" value="HGPRTase"/>
    <property type="match status" value="1"/>
</dbReference>
<evidence type="ECO:0000259" key="17">
    <source>
        <dbReference type="Pfam" id="PF00156"/>
    </source>
</evidence>
<evidence type="ECO:0000256" key="10">
    <source>
        <dbReference type="ARBA" id="ARBA00022723"/>
    </source>
</evidence>
<comment type="catalytic activity">
    <reaction evidence="14">
        <text>GMP + diphosphate = guanine + 5-phospho-alpha-D-ribose 1-diphosphate</text>
        <dbReference type="Rhea" id="RHEA:25424"/>
        <dbReference type="ChEBI" id="CHEBI:16235"/>
        <dbReference type="ChEBI" id="CHEBI:33019"/>
        <dbReference type="ChEBI" id="CHEBI:58017"/>
        <dbReference type="ChEBI" id="CHEBI:58115"/>
        <dbReference type="EC" id="2.4.2.8"/>
    </reaction>
    <physiologicalReaction direction="right-to-left" evidence="14">
        <dbReference type="Rhea" id="RHEA:25426"/>
    </physiologicalReaction>
</comment>
<evidence type="ECO:0000256" key="8">
    <source>
        <dbReference type="ARBA" id="ARBA00022676"/>
    </source>
</evidence>
<dbReference type="GO" id="GO:0000166">
    <property type="term" value="F:nucleotide binding"/>
    <property type="evidence" value="ECO:0007669"/>
    <property type="project" value="UniProtKB-KW"/>
</dbReference>
<dbReference type="GO" id="GO:0004422">
    <property type="term" value="F:hypoxanthine phosphoribosyltransferase activity"/>
    <property type="evidence" value="ECO:0007669"/>
    <property type="project" value="InterPro"/>
</dbReference>
<gene>
    <name evidence="18" type="primary">hpt</name>
    <name evidence="19" type="ORF">AAC431_00255</name>
    <name evidence="18" type="ORF">F6H94_01060</name>
</gene>
<comment type="caution">
    <text evidence="18">The sequence shown here is derived from an EMBL/GenBank/DDBJ whole genome shotgun (WGS) entry which is preliminary data.</text>
</comment>
<dbReference type="InterPro" id="IPR029057">
    <property type="entry name" value="PRTase-like"/>
</dbReference>
<comment type="catalytic activity">
    <reaction evidence="15">
        <text>IMP + diphosphate = hypoxanthine + 5-phospho-alpha-D-ribose 1-diphosphate</text>
        <dbReference type="Rhea" id="RHEA:17973"/>
        <dbReference type="ChEBI" id="CHEBI:17368"/>
        <dbReference type="ChEBI" id="CHEBI:33019"/>
        <dbReference type="ChEBI" id="CHEBI:58017"/>
        <dbReference type="ChEBI" id="CHEBI:58053"/>
        <dbReference type="EC" id="2.4.2.8"/>
    </reaction>
    <physiologicalReaction direction="right-to-left" evidence="15">
        <dbReference type="Rhea" id="RHEA:17975"/>
    </physiologicalReaction>
</comment>
<accession>A0A5N1IH88</accession>
<dbReference type="RefSeq" id="WP_006585044.1">
    <property type="nucleotide sequence ID" value="NZ_CATOUV010000001.1"/>
</dbReference>
<comment type="pathway">
    <text evidence="4 16">Purine metabolism; IMP biosynthesis via salvage pathway; IMP from hypoxanthine: step 1/1.</text>
</comment>
<dbReference type="Proteomes" id="UP001385848">
    <property type="component" value="Unassembled WGS sequence"/>
</dbReference>
<organism evidence="18 20">
    <name type="scientific">Lactobacillus jensenii</name>
    <dbReference type="NCBI Taxonomy" id="109790"/>
    <lineage>
        <taxon>Bacteria</taxon>
        <taxon>Bacillati</taxon>
        <taxon>Bacillota</taxon>
        <taxon>Bacilli</taxon>
        <taxon>Lactobacillales</taxon>
        <taxon>Lactobacillaceae</taxon>
        <taxon>Lactobacillus</taxon>
    </lineage>
</organism>
<evidence type="ECO:0000256" key="3">
    <source>
        <dbReference type="ARBA" id="ARBA00004496"/>
    </source>
</evidence>
<keyword evidence="10 16" id="KW-0479">Metal-binding</keyword>
<evidence type="ECO:0000256" key="5">
    <source>
        <dbReference type="ARBA" id="ARBA00004676"/>
    </source>
</evidence>
<dbReference type="GeneID" id="31742642"/>